<comment type="caution">
    <text evidence="3">The sequence shown here is derived from an EMBL/GenBank/DDBJ whole genome shotgun (WGS) entry which is preliminary data.</text>
</comment>
<name>A0A9X1DFV6_9SPHN</name>
<dbReference type="AlphaFoldDB" id="A0A9X1DFV6"/>
<reference evidence="3" key="1">
    <citation type="submission" date="2021-05" db="EMBL/GenBank/DDBJ databases">
        <title>Genome of Sphingobium sp. strain.</title>
        <authorList>
            <person name="Fan R."/>
        </authorList>
    </citation>
    <scope>NUCLEOTIDE SEQUENCE</scope>
    <source>
        <strain evidence="3">H33</strain>
    </source>
</reference>
<feature type="domain" description="SnoaL-like" evidence="2">
    <location>
        <begin position="28"/>
        <end position="151"/>
    </location>
</feature>
<proteinExistence type="predicted"/>
<gene>
    <name evidence="3" type="ORF">KK488_19280</name>
</gene>
<dbReference type="InterPro" id="IPR032710">
    <property type="entry name" value="NTF2-like_dom_sf"/>
</dbReference>
<feature type="domain" description="SnoaL-like" evidence="2">
    <location>
        <begin position="238"/>
        <end position="365"/>
    </location>
</feature>
<dbReference type="Gene3D" id="3.10.450.50">
    <property type="match status" value="2"/>
</dbReference>
<dbReference type="RefSeq" id="WP_214625356.1">
    <property type="nucleotide sequence ID" value="NZ_JAHGAW010000015.1"/>
</dbReference>
<feature type="region of interest" description="Disordered" evidence="1">
    <location>
        <begin position="427"/>
        <end position="448"/>
    </location>
</feature>
<feature type="compositionally biased region" description="Polar residues" evidence="1">
    <location>
        <begin position="439"/>
        <end position="448"/>
    </location>
</feature>
<dbReference type="Proteomes" id="UP001138757">
    <property type="component" value="Unassembled WGS sequence"/>
</dbReference>
<dbReference type="InterPro" id="IPR037401">
    <property type="entry name" value="SnoaL-like"/>
</dbReference>
<evidence type="ECO:0000313" key="4">
    <source>
        <dbReference type="Proteomes" id="UP001138757"/>
    </source>
</evidence>
<dbReference type="SUPFAM" id="SSF54427">
    <property type="entry name" value="NTF2-like"/>
    <property type="match status" value="2"/>
</dbReference>
<evidence type="ECO:0000256" key="1">
    <source>
        <dbReference type="SAM" id="MobiDB-lite"/>
    </source>
</evidence>
<organism evidence="3 4">
    <name type="scientific">Sphingobium nicotianae</name>
    <dbReference type="NCBI Taxonomy" id="2782607"/>
    <lineage>
        <taxon>Bacteria</taxon>
        <taxon>Pseudomonadati</taxon>
        <taxon>Pseudomonadota</taxon>
        <taxon>Alphaproteobacteria</taxon>
        <taxon>Sphingomonadales</taxon>
        <taxon>Sphingomonadaceae</taxon>
        <taxon>Sphingobium</taxon>
    </lineage>
</organism>
<evidence type="ECO:0000259" key="2">
    <source>
        <dbReference type="Pfam" id="PF13577"/>
    </source>
</evidence>
<keyword evidence="4" id="KW-1185">Reference proteome</keyword>
<evidence type="ECO:0000313" key="3">
    <source>
        <dbReference type="EMBL" id="MBT2189096.1"/>
    </source>
</evidence>
<dbReference type="EMBL" id="JAHGAW010000015">
    <property type="protein sequence ID" value="MBT2189096.1"/>
    <property type="molecule type" value="Genomic_DNA"/>
</dbReference>
<sequence>MSTETLDMLDALEAHLAAVELRAARQASHEAVERLQRAYGYYVDKGLWSAAADLFTDEGSWEWGMSGVYRGRERIRAALGLRGPEGLAQGDLNNHYICQPIITIAPDNQTAKARWRTDQQFNEAGKASWGEGTFENDYVNEGGVWKIARLHFYQTVLWDYDKGWVFGNLPMPPASETLPPDSPPTEIYASLPEVYLPAYHYPNPVTGAQPEKPTLPALPESDPDGLVAQLSTLAKRVERIEDQRACEKLQRSYGYYVDKAMWNDVSDLFVDDSTLEIGGRGVFLGKKRVLEYMGIGLGPTGPQREQIINHQQFQGIVTVSEDGRTARGRWRAFVIGGSSWAPVNWGDCLYENHYKKVDGVWVMDKLVAPFTMYTLYTDGWHKVTTPNTRPESFPPPPDLAPSRVYLTYPNYYCEPFHYPNPVTGKVAPPPNPAAGGVASMNQFASDDA</sequence>
<accession>A0A9X1DFV6</accession>
<protein>
    <submittedName>
        <fullName evidence="3">Nuclear transport factor 2 family protein</fullName>
    </submittedName>
</protein>
<dbReference type="Pfam" id="PF13577">
    <property type="entry name" value="SnoaL_4"/>
    <property type="match status" value="2"/>
</dbReference>